<feature type="transmembrane region" description="Helical" evidence="7">
    <location>
        <begin position="174"/>
        <end position="198"/>
    </location>
</feature>
<evidence type="ECO:0000256" key="5">
    <source>
        <dbReference type="ARBA" id="ARBA00022989"/>
    </source>
</evidence>
<dbReference type="SUPFAM" id="SSF160964">
    <property type="entry name" value="MalF N-terminal region-like"/>
    <property type="match status" value="1"/>
</dbReference>
<evidence type="ECO:0000256" key="6">
    <source>
        <dbReference type="ARBA" id="ARBA00023136"/>
    </source>
</evidence>
<dbReference type="PANTHER" id="PTHR43005">
    <property type="entry name" value="BLR7065 PROTEIN"/>
    <property type="match status" value="1"/>
</dbReference>
<comment type="similarity">
    <text evidence="7">Belongs to the binding-protein-dependent transport system permease family.</text>
</comment>
<sequence>MRTEAFSEVQTGYAVARKPTIWEVLTSEKYFKWTLLIPLLVVLAIFMLYPLLYCAYYSFHQWGMRGEAIYVGAQNYRQLLNDKAFLEALYRTLKVLVICVSCELLIGLGLALLWSREFPGENIVRGLALLPLLVAPLILSLLWNFMFEYDFGAVNLILQALGLNKVYWWSPQRALYTICFITIWQWFPFSTFVLVAGLRSLPRDVFEAAKVDGASPWYTFRRLTLPMLSPLIMIIVVLRTMWLIRLFDPLYGTTRGGVQTELLDWIVYRTAFVYFDIGYGSTMAIFSLVLTIAVCAIMFKMLMRALGGTR</sequence>
<dbReference type="InterPro" id="IPR000515">
    <property type="entry name" value="MetI-like"/>
</dbReference>
<dbReference type="Pfam" id="PF00528">
    <property type="entry name" value="BPD_transp_1"/>
    <property type="match status" value="1"/>
</dbReference>
<protein>
    <submittedName>
        <fullName evidence="9">Sugar ABC transporter permease</fullName>
    </submittedName>
</protein>
<feature type="transmembrane region" description="Helical" evidence="7">
    <location>
        <begin position="223"/>
        <end position="244"/>
    </location>
</feature>
<accession>A0A7V3YHM3</accession>
<organism evidence="9">
    <name type="scientific">Candidatus Caldatribacterium californiense</name>
    <dbReference type="NCBI Taxonomy" id="1454726"/>
    <lineage>
        <taxon>Bacteria</taxon>
        <taxon>Pseudomonadati</taxon>
        <taxon>Atribacterota</taxon>
        <taxon>Atribacteria</taxon>
        <taxon>Atribacterales</taxon>
        <taxon>Candidatus Caldatribacteriaceae</taxon>
        <taxon>Candidatus Caldatribacterium</taxon>
    </lineage>
</organism>
<dbReference type="EMBL" id="DTFV01000117">
    <property type="protein sequence ID" value="HGI31264.1"/>
    <property type="molecule type" value="Genomic_DNA"/>
</dbReference>
<evidence type="ECO:0000256" key="1">
    <source>
        <dbReference type="ARBA" id="ARBA00004651"/>
    </source>
</evidence>
<keyword evidence="3" id="KW-1003">Cell membrane</keyword>
<feature type="transmembrane region" description="Helical" evidence="7">
    <location>
        <begin position="277"/>
        <end position="299"/>
    </location>
</feature>
<dbReference type="CDD" id="cd06261">
    <property type="entry name" value="TM_PBP2"/>
    <property type="match status" value="1"/>
</dbReference>
<dbReference type="GO" id="GO:0005886">
    <property type="term" value="C:plasma membrane"/>
    <property type="evidence" value="ECO:0007669"/>
    <property type="project" value="UniProtKB-SubCell"/>
</dbReference>
<dbReference type="PANTHER" id="PTHR43005:SF1">
    <property type="entry name" value="SPERMIDINE_PUTRESCINE TRANSPORT SYSTEM PERMEASE PROTEIN"/>
    <property type="match status" value="1"/>
</dbReference>
<keyword evidence="2 7" id="KW-0813">Transport</keyword>
<feature type="transmembrane region" description="Helical" evidence="7">
    <location>
        <begin position="35"/>
        <end position="59"/>
    </location>
</feature>
<comment type="caution">
    <text evidence="9">The sequence shown here is derived from an EMBL/GenBank/DDBJ whole genome shotgun (WGS) entry which is preliminary data.</text>
</comment>
<keyword evidence="4 7" id="KW-0812">Transmembrane</keyword>
<evidence type="ECO:0000256" key="4">
    <source>
        <dbReference type="ARBA" id="ARBA00022692"/>
    </source>
</evidence>
<dbReference type="Gene3D" id="1.10.3720.10">
    <property type="entry name" value="MetI-like"/>
    <property type="match status" value="1"/>
</dbReference>
<keyword evidence="5 7" id="KW-1133">Transmembrane helix</keyword>
<feature type="domain" description="ABC transmembrane type-1" evidence="8">
    <location>
        <begin position="89"/>
        <end position="298"/>
    </location>
</feature>
<dbReference type="PROSITE" id="PS50928">
    <property type="entry name" value="ABC_TM1"/>
    <property type="match status" value="1"/>
</dbReference>
<dbReference type="SUPFAM" id="SSF161098">
    <property type="entry name" value="MetI-like"/>
    <property type="match status" value="1"/>
</dbReference>
<gene>
    <name evidence="9" type="ORF">ENV30_08185</name>
</gene>
<reference evidence="9" key="1">
    <citation type="journal article" date="2020" name="mSystems">
        <title>Genome- and Community-Level Interaction Insights into Carbon Utilization and Element Cycling Functions of Hydrothermarchaeota in Hydrothermal Sediment.</title>
        <authorList>
            <person name="Zhou Z."/>
            <person name="Liu Y."/>
            <person name="Xu W."/>
            <person name="Pan J."/>
            <person name="Luo Z.H."/>
            <person name="Li M."/>
        </authorList>
    </citation>
    <scope>NUCLEOTIDE SEQUENCE [LARGE SCALE GENOMIC DNA]</scope>
    <source>
        <strain evidence="9">SpSt-747</strain>
    </source>
</reference>
<evidence type="ECO:0000256" key="3">
    <source>
        <dbReference type="ARBA" id="ARBA00022475"/>
    </source>
</evidence>
<dbReference type="AlphaFoldDB" id="A0A7V3YHM3"/>
<feature type="transmembrane region" description="Helical" evidence="7">
    <location>
        <begin position="95"/>
        <end position="114"/>
    </location>
</feature>
<proteinExistence type="inferred from homology"/>
<feature type="transmembrane region" description="Helical" evidence="7">
    <location>
        <begin position="126"/>
        <end position="146"/>
    </location>
</feature>
<dbReference type="InterPro" id="IPR035906">
    <property type="entry name" value="MetI-like_sf"/>
</dbReference>
<evidence type="ECO:0000256" key="7">
    <source>
        <dbReference type="RuleBase" id="RU363032"/>
    </source>
</evidence>
<evidence type="ECO:0000259" key="8">
    <source>
        <dbReference type="PROSITE" id="PS50928"/>
    </source>
</evidence>
<evidence type="ECO:0000256" key="2">
    <source>
        <dbReference type="ARBA" id="ARBA00022448"/>
    </source>
</evidence>
<keyword evidence="6 7" id="KW-0472">Membrane</keyword>
<name>A0A7V3YHM3_9BACT</name>
<evidence type="ECO:0000313" key="9">
    <source>
        <dbReference type="EMBL" id="HGI31264.1"/>
    </source>
</evidence>
<comment type="subcellular location">
    <subcellularLocation>
        <location evidence="1 7">Cell membrane</location>
        <topology evidence="1 7">Multi-pass membrane protein</topology>
    </subcellularLocation>
</comment>
<dbReference type="GO" id="GO:0055085">
    <property type="term" value="P:transmembrane transport"/>
    <property type="evidence" value="ECO:0007669"/>
    <property type="project" value="InterPro"/>
</dbReference>